<dbReference type="Gene3D" id="3.40.50.300">
    <property type="entry name" value="P-loop containing nucleotide triphosphate hydrolases"/>
    <property type="match status" value="1"/>
</dbReference>
<evidence type="ECO:0000313" key="2">
    <source>
        <dbReference type="Proteomes" id="UP001565471"/>
    </source>
</evidence>
<comment type="caution">
    <text evidence="1">The sequence shown here is derived from an EMBL/GenBank/DDBJ whole genome shotgun (WGS) entry which is preliminary data.</text>
</comment>
<evidence type="ECO:0000313" key="1">
    <source>
        <dbReference type="EMBL" id="MEY9317191.1"/>
    </source>
</evidence>
<dbReference type="Proteomes" id="UP001565471">
    <property type="component" value="Unassembled WGS sequence"/>
</dbReference>
<protein>
    <recommendedName>
        <fullName evidence="3">Terminase</fullName>
    </recommendedName>
</protein>
<dbReference type="InterPro" id="IPR027417">
    <property type="entry name" value="P-loop_NTPase"/>
</dbReference>
<gene>
    <name evidence="1" type="ORF">ABIF29_003990</name>
</gene>
<dbReference type="Gene3D" id="3.30.420.240">
    <property type="match status" value="1"/>
</dbReference>
<proteinExistence type="predicted"/>
<dbReference type="Pfam" id="PF03237">
    <property type="entry name" value="Terminase_6N"/>
    <property type="match status" value="1"/>
</dbReference>
<dbReference type="RefSeq" id="WP_179077533.1">
    <property type="nucleotide sequence ID" value="NZ_CP126026.1"/>
</dbReference>
<sequence>MNILQACADEKLFAPWFKTKSDWLAWMAFLAALFALPMSPEMLAVYQQCTGRTEPPTSPALEAWLICGRRAGKSFVLALTAVFLACFGEYRRHLAPGERGAVLVIATDRRQARTIIRYIRALLHQIPMLKRMVERETSESFDLSNSVTIEVATASFKSVRGHTIVAGLCDEIAFWPTEDAAEPDYEILDALRPGMATIPGAKLLCASSPYARRGALHDAFKRYHGKDSPVLVWKADTKTMNPTVPQAVIDQAYERDPASASAEYGAEFRSDISAFITREALDVCISPKVLERPRVDGVKYSAFVDPSGGSSDSMTIGIGHRQTTPVGKSISVLDAVREVKAPFNPDDAVAEFARLLKDYGIRSVRGDRYAAEWVVTAFKKVGIAYRPADLSKVEIYRDLLPRLNSGEIDLLDNQRLISQLLGLERRTARGGRDSIDHPPGGRDDLANSAAGVLVYLSSARHQPVGASMGVYSWGGSIKMLTGNTQHQCDGPITEGELAGGFATTIGRY</sequence>
<dbReference type="EMBL" id="JBGBZA010000002">
    <property type="protein sequence ID" value="MEY9317191.1"/>
    <property type="molecule type" value="Genomic_DNA"/>
</dbReference>
<evidence type="ECO:0008006" key="3">
    <source>
        <dbReference type="Google" id="ProtNLM"/>
    </source>
</evidence>
<reference evidence="1 2" key="1">
    <citation type="submission" date="2024-07" db="EMBL/GenBank/DDBJ databases">
        <title>Genomic Encyclopedia of Type Strains, Phase V (KMG-V): Genome sequencing to study the core and pangenomes of soil and plant-associated prokaryotes.</title>
        <authorList>
            <person name="Whitman W."/>
        </authorList>
    </citation>
    <scope>NUCLEOTIDE SEQUENCE [LARGE SCALE GENOMIC DNA]</scope>
    <source>
        <strain evidence="1 2">USDA 415</strain>
    </source>
</reference>
<name>A0ABV4F1H7_BRAEL</name>
<organism evidence="1 2">
    <name type="scientific">Bradyrhizobium elkanii</name>
    <dbReference type="NCBI Taxonomy" id="29448"/>
    <lineage>
        <taxon>Bacteria</taxon>
        <taxon>Pseudomonadati</taxon>
        <taxon>Pseudomonadota</taxon>
        <taxon>Alphaproteobacteria</taxon>
        <taxon>Hyphomicrobiales</taxon>
        <taxon>Nitrobacteraceae</taxon>
        <taxon>Bradyrhizobium</taxon>
    </lineage>
</organism>
<accession>A0ABV4F1H7</accession>
<keyword evidence="2" id="KW-1185">Reference proteome</keyword>